<comment type="caution">
    <text evidence="3">The sequence shown here is derived from an EMBL/GenBank/DDBJ whole genome shotgun (WGS) entry which is preliminary data.</text>
</comment>
<sequence length="493" mass="56491">MSKKTVNPLGNPDQDPPKIKEPTLADIMAAIADSHNNLRSEMNSRFEELEKNQNELINAKITAIFGKHRLQNAGLSNNEEITPLVEEPAFVTPIPQQRIGTQQYKSLPNSPHGNWTRPPRFNLDDIQPWRTIPDKNRSMPKQPQGLPTFNLKGNTSNGMNYDEPEAFLCTFERLVESHGIDCTRWGPKWLTAKMHDDDVLSLENRAENRKLPSDWDELKRLFLEVFTPIQDEGARLAELRKLRFNPHSNNITSFTNEFDHLHKSAGQVNDSQDILLNMFFTTLPLELRHLVLNHARFRNVAKPDIQLLYSLAQSEYKYYCLLQGVEDTSGFRRESNRQVSFGSTAITRYNPDEQVNTNSFRTNQNHSGPSKFNQYKTRIPSAMTYTPSRPMIMDTPNTTISKRPANMYAGNNCPSTPSTIKKMKIDEDPKEDPTGSGTILDESEPEETIWYDPEETFTDQEQGDMFVKKISIDGMACDKSKSTPFDYHTKRLF</sequence>
<evidence type="ECO:0000313" key="4">
    <source>
        <dbReference type="Proteomes" id="UP001150538"/>
    </source>
</evidence>
<feature type="coiled-coil region" evidence="1">
    <location>
        <begin position="32"/>
        <end position="59"/>
    </location>
</feature>
<evidence type="ECO:0000313" key="3">
    <source>
        <dbReference type="EMBL" id="KAJ1910062.1"/>
    </source>
</evidence>
<dbReference type="EMBL" id="JANBPU010000636">
    <property type="protein sequence ID" value="KAJ1910062.1"/>
    <property type="molecule type" value="Genomic_DNA"/>
</dbReference>
<evidence type="ECO:0008006" key="5">
    <source>
        <dbReference type="Google" id="ProtNLM"/>
    </source>
</evidence>
<organism evidence="3 4">
    <name type="scientific">Mycoemilia scoparia</name>
    <dbReference type="NCBI Taxonomy" id="417184"/>
    <lineage>
        <taxon>Eukaryota</taxon>
        <taxon>Fungi</taxon>
        <taxon>Fungi incertae sedis</taxon>
        <taxon>Zoopagomycota</taxon>
        <taxon>Kickxellomycotina</taxon>
        <taxon>Kickxellomycetes</taxon>
        <taxon>Kickxellales</taxon>
        <taxon>Kickxellaceae</taxon>
        <taxon>Mycoemilia</taxon>
    </lineage>
</organism>
<protein>
    <recommendedName>
        <fullName evidence="5">Retrotransposon gag domain-containing protein</fullName>
    </recommendedName>
</protein>
<name>A0A9W7ZPD7_9FUNG</name>
<feature type="region of interest" description="Disordered" evidence="2">
    <location>
        <begin position="425"/>
        <end position="448"/>
    </location>
</feature>
<keyword evidence="1" id="KW-0175">Coiled coil</keyword>
<feature type="compositionally biased region" description="Polar residues" evidence="2">
    <location>
        <begin position="104"/>
        <end position="113"/>
    </location>
</feature>
<evidence type="ECO:0000256" key="2">
    <source>
        <dbReference type="SAM" id="MobiDB-lite"/>
    </source>
</evidence>
<evidence type="ECO:0000256" key="1">
    <source>
        <dbReference type="SAM" id="Coils"/>
    </source>
</evidence>
<dbReference type="AlphaFoldDB" id="A0A9W7ZPD7"/>
<gene>
    <name evidence="3" type="ORF">H4219_006288</name>
</gene>
<accession>A0A9W7ZPD7</accession>
<dbReference type="Proteomes" id="UP001150538">
    <property type="component" value="Unassembled WGS sequence"/>
</dbReference>
<proteinExistence type="predicted"/>
<keyword evidence="4" id="KW-1185">Reference proteome</keyword>
<reference evidence="3" key="1">
    <citation type="submission" date="2022-07" db="EMBL/GenBank/DDBJ databases">
        <title>Phylogenomic reconstructions and comparative analyses of Kickxellomycotina fungi.</title>
        <authorList>
            <person name="Reynolds N.K."/>
            <person name="Stajich J.E."/>
            <person name="Barry K."/>
            <person name="Grigoriev I.V."/>
            <person name="Crous P."/>
            <person name="Smith M.E."/>
        </authorList>
    </citation>
    <scope>NUCLEOTIDE SEQUENCE</scope>
    <source>
        <strain evidence="3">NBRC 100468</strain>
    </source>
</reference>
<dbReference type="OrthoDB" id="2280553at2759"/>
<feature type="region of interest" description="Disordered" evidence="2">
    <location>
        <begin position="1"/>
        <end position="20"/>
    </location>
</feature>
<feature type="region of interest" description="Disordered" evidence="2">
    <location>
        <begin position="104"/>
        <end position="124"/>
    </location>
</feature>